<feature type="compositionally biased region" description="Polar residues" evidence="2">
    <location>
        <begin position="1370"/>
        <end position="1379"/>
    </location>
</feature>
<feature type="region of interest" description="Disordered" evidence="2">
    <location>
        <begin position="1101"/>
        <end position="1151"/>
    </location>
</feature>
<feature type="region of interest" description="Disordered" evidence="2">
    <location>
        <begin position="256"/>
        <end position="283"/>
    </location>
</feature>
<evidence type="ECO:0008006" key="5">
    <source>
        <dbReference type="Google" id="ProtNLM"/>
    </source>
</evidence>
<organism evidence="3 4">
    <name type="scientific">[Emmonsia] crescens</name>
    <dbReference type="NCBI Taxonomy" id="73230"/>
    <lineage>
        <taxon>Eukaryota</taxon>
        <taxon>Fungi</taxon>
        <taxon>Dikarya</taxon>
        <taxon>Ascomycota</taxon>
        <taxon>Pezizomycotina</taxon>
        <taxon>Eurotiomycetes</taxon>
        <taxon>Eurotiomycetidae</taxon>
        <taxon>Onygenales</taxon>
        <taxon>Ajellomycetaceae</taxon>
        <taxon>Emergomyces</taxon>
    </lineage>
</organism>
<feature type="region of interest" description="Disordered" evidence="2">
    <location>
        <begin position="1318"/>
        <end position="1405"/>
    </location>
</feature>
<feature type="coiled-coil region" evidence="1">
    <location>
        <begin position="690"/>
        <end position="796"/>
    </location>
</feature>
<dbReference type="Proteomes" id="UP000226031">
    <property type="component" value="Unassembled WGS sequence"/>
</dbReference>
<accession>A0A2B7ZN10</accession>
<keyword evidence="4" id="KW-1185">Reference proteome</keyword>
<feature type="region of interest" description="Disordered" evidence="2">
    <location>
        <begin position="99"/>
        <end position="242"/>
    </location>
</feature>
<gene>
    <name evidence="3" type="ORF">GX50_02961</name>
</gene>
<feature type="coiled-coil region" evidence="1">
    <location>
        <begin position="304"/>
        <end position="349"/>
    </location>
</feature>
<evidence type="ECO:0000256" key="1">
    <source>
        <dbReference type="SAM" id="Coils"/>
    </source>
</evidence>
<name>A0A2B7ZN10_9EURO</name>
<dbReference type="VEuPathDB" id="FungiDB:EMCG_06075"/>
<feature type="coiled-coil region" evidence="1">
    <location>
        <begin position="936"/>
        <end position="1008"/>
    </location>
</feature>
<comment type="caution">
    <text evidence="3">The sequence shown here is derived from an EMBL/GenBank/DDBJ whole genome shotgun (WGS) entry which is preliminary data.</text>
</comment>
<feature type="compositionally biased region" description="Basic residues" evidence="2">
    <location>
        <begin position="1340"/>
        <end position="1349"/>
    </location>
</feature>
<feature type="coiled-coil region" evidence="1">
    <location>
        <begin position="600"/>
        <end position="634"/>
    </location>
</feature>
<feature type="region of interest" description="Disordered" evidence="2">
    <location>
        <begin position="1223"/>
        <end position="1247"/>
    </location>
</feature>
<reference evidence="3 4" key="1">
    <citation type="submission" date="2017-10" db="EMBL/GenBank/DDBJ databases">
        <title>Comparative genomics in systemic dimorphic fungi from Ajellomycetaceae.</title>
        <authorList>
            <person name="Munoz J.F."/>
            <person name="Mcewen J.G."/>
            <person name="Clay O.K."/>
            <person name="Cuomo C.A."/>
        </authorList>
    </citation>
    <scope>NUCLEOTIDE SEQUENCE [LARGE SCALE GENOMIC DNA]</scope>
    <source>
        <strain evidence="3 4">UAMH4076</strain>
    </source>
</reference>
<evidence type="ECO:0000313" key="3">
    <source>
        <dbReference type="EMBL" id="PGH34187.1"/>
    </source>
</evidence>
<feature type="compositionally biased region" description="Polar residues" evidence="2">
    <location>
        <begin position="103"/>
        <end position="117"/>
    </location>
</feature>
<feature type="compositionally biased region" description="Polar residues" evidence="2">
    <location>
        <begin position="1119"/>
        <end position="1140"/>
    </location>
</feature>
<protein>
    <recommendedName>
        <fullName evidence="5">Rootletin</fullName>
    </recommendedName>
</protein>
<proteinExistence type="predicted"/>
<feature type="compositionally biased region" description="Low complexity" evidence="2">
    <location>
        <begin position="214"/>
        <end position="228"/>
    </location>
</feature>
<feature type="coiled-coil region" evidence="1">
    <location>
        <begin position="843"/>
        <end position="911"/>
    </location>
</feature>
<keyword evidence="1" id="KW-0175">Coiled coil</keyword>
<feature type="compositionally biased region" description="Polar residues" evidence="2">
    <location>
        <begin position="1330"/>
        <end position="1339"/>
    </location>
</feature>
<evidence type="ECO:0000313" key="4">
    <source>
        <dbReference type="Proteomes" id="UP000226031"/>
    </source>
</evidence>
<feature type="region of interest" description="Disordered" evidence="2">
    <location>
        <begin position="1"/>
        <end position="28"/>
    </location>
</feature>
<dbReference type="STRING" id="73230.A0A2B7ZN10"/>
<evidence type="ECO:0000256" key="2">
    <source>
        <dbReference type="SAM" id="MobiDB-lite"/>
    </source>
</evidence>
<dbReference type="EMBL" id="PDND01000045">
    <property type="protein sequence ID" value="PGH34187.1"/>
    <property type="molecule type" value="Genomic_DNA"/>
</dbReference>
<feature type="region of interest" description="Disordered" evidence="2">
    <location>
        <begin position="1059"/>
        <end position="1088"/>
    </location>
</feature>
<sequence length="1405" mass="156666">MTSNSQLPSVEGDTMGDELFPVNLPNDEAGLSPSSKKILEKCAIPVTPVTLSRNFHIAPTLISRPPTSGLDTGGFNFHFAKPKLPTPNFTSRSKTKLVGGIATPSNTPGVSINTSETNRPDKFTDSSSSGTPAHLKEHAANSCKISPPKSLVAQGTAKTLPGPNTEIPCVPKETACLSEHGYRDDDQSETDAPELGSDLADSNHLKIQGDPTRATPNARTSSPASSRSRSGEPNSAPPRPLAKDAKLRLKLMLNSKVAKQPMSPKSGINRALTKQGTLRKESSFISQPSEEDLFYMLIHRLKKRDEMEAETAAMKERIEEELFELTRANDNLRCKLRESELICKNKQEQLNARNSLVERWKVKFSKLRTFVTSVGNDFEVLRKEGQLLKSTQNSLFQEKDHIHEALKQMSNSTDQLRTRWSQHRETITGAQQEFNSLEKSLLVATTKLTDTDKLISMERNRVATLENYIKNYSDRHQKQAAEIEQKQCQTISKIDTIHKNLEGSWNLSQSSSKGEMESGFSSCISLLKSLSQQQTVKPHDLDKVESAIRDLSTRLNSSIEASKAMETAIDLHTNYGKRMSTQLTELETAVSSSTAVVGQLVETRELYGGLQEKLSAAEKNLAEVSADRDRLKSQESALHRHIGDLEIEISSLQKDKKIEDTQFKDADMSSELQIQLEATSAALTESTYECKTKESEMQEMKLKLTETIEKLETAENEIADLKSEKFKIQDEAQKTEHRVREELTRANLAAKDQHRAGFEQERHKLKREKILAEKNAQKAAEELASLKCSMQAAEKCKHDLVTKMNQRQAEMDTLKMTASKRDSDISMEINEVKRLHASAITEMQSAQSQLKVVAKEKEELEHQLSELRINLAILQEQEPLQDTIEVLQYEIAEKDINLLSLKEELSKSEENTKRISMLQQEVVDKSADIAILRERLDNILTANASMEESLKKKKDELVTLNQKMEVSGKIAAETSTLKKDVEQKDNELAELRSRVQEANHLFENAENILRQLGIMGTGESLQDCSGALQSRLKVMAGGPEERQAKEHTGSGLLIPMRTSSKRQGTSRKRTMPSTHAECARPGSSTRERQTTELVYRTHSTREIMSPTSKTPSRRRNVNKRQPTTSGSFVRPFSQFQNDTTPGVHPREQTSPISELTDLNALFPSTPMNAKDLGVNQARTAGAQNHPQDDKTFLLTRDMDTTKERNALSISNAVNNAMRAYSQPRGAIKPKDPPRAMGSEPVPTTNAPNRCEVVNNVRVENKPCSPLRTSAGTLKRKEMPEHEIHAMDKEAGSEKPPEKLPRKGILKDTAKLVSCTVESAAQTPPHEKNGENSIVASSKITFRRPSRKSKYFNPTMSPAASISARGGRCGSTANISSTPAGRTRERPRRRQRGDQYHNRFSQNTPV</sequence>